<keyword evidence="7" id="KW-0539">Nucleus</keyword>
<accession>A0A9Q1EBQ6</accession>
<comment type="cofactor">
    <cofactor evidence="1">
        <name>a divalent metal cation</name>
        <dbReference type="ChEBI" id="CHEBI:60240"/>
    </cofactor>
</comment>
<evidence type="ECO:0000256" key="1">
    <source>
        <dbReference type="ARBA" id="ARBA00001968"/>
    </source>
</evidence>
<evidence type="ECO:0000256" key="5">
    <source>
        <dbReference type="ARBA" id="ARBA00022723"/>
    </source>
</evidence>
<evidence type="ECO:0000256" key="3">
    <source>
        <dbReference type="ARBA" id="ARBA00006958"/>
    </source>
</evidence>
<dbReference type="AlphaFoldDB" id="A0A9Q1EBQ6"/>
<protein>
    <recommendedName>
        <fullName evidence="8">DDE Tnp4 domain-containing protein</fullName>
    </recommendedName>
</protein>
<keyword evidence="4" id="KW-0540">Nuclease</keyword>
<reference evidence="9" key="1">
    <citation type="journal article" date="2023" name="Science">
        <title>Genome structures resolve the early diversification of teleost fishes.</title>
        <authorList>
            <person name="Parey E."/>
            <person name="Louis A."/>
            <person name="Montfort J."/>
            <person name="Bouchez O."/>
            <person name="Roques C."/>
            <person name="Iampietro C."/>
            <person name="Lluch J."/>
            <person name="Castinel A."/>
            <person name="Donnadieu C."/>
            <person name="Desvignes T."/>
            <person name="Floi Bucao C."/>
            <person name="Jouanno E."/>
            <person name="Wen M."/>
            <person name="Mejri S."/>
            <person name="Dirks R."/>
            <person name="Jansen H."/>
            <person name="Henkel C."/>
            <person name="Chen W.J."/>
            <person name="Zahm M."/>
            <person name="Cabau C."/>
            <person name="Klopp C."/>
            <person name="Thompson A.W."/>
            <person name="Robinson-Rechavi M."/>
            <person name="Braasch I."/>
            <person name="Lecointre G."/>
            <person name="Bobe J."/>
            <person name="Postlethwait J.H."/>
            <person name="Berthelot C."/>
            <person name="Roest Crollius H."/>
            <person name="Guiguen Y."/>
        </authorList>
    </citation>
    <scope>NUCLEOTIDE SEQUENCE</scope>
    <source>
        <strain evidence="9">WJC10195</strain>
    </source>
</reference>
<evidence type="ECO:0000256" key="4">
    <source>
        <dbReference type="ARBA" id="ARBA00022722"/>
    </source>
</evidence>
<dbReference type="OrthoDB" id="2415966at2759"/>
<evidence type="ECO:0000313" key="9">
    <source>
        <dbReference type="EMBL" id="KAJ8335832.1"/>
    </source>
</evidence>
<sequence length="124" mass="14123">MSDRSGMSQPSLSRILPQVIEAILHVLSRRYISYPFTADEQARVKAEFVRSFNFPGVIGDRGYPLKTWLLTPFADPRTAEELRYNLAHGRTRSVVERTIGLLKGRWRCLDASGGKLLYKPEKVT</sequence>
<keyword evidence="5" id="KW-0479">Metal-binding</keyword>
<dbReference type="GO" id="GO:0005634">
    <property type="term" value="C:nucleus"/>
    <property type="evidence" value="ECO:0007669"/>
    <property type="project" value="UniProtKB-SubCell"/>
</dbReference>
<feature type="domain" description="DDE Tnp4" evidence="8">
    <location>
        <begin position="56"/>
        <end position="114"/>
    </location>
</feature>
<evidence type="ECO:0000256" key="6">
    <source>
        <dbReference type="ARBA" id="ARBA00022801"/>
    </source>
</evidence>
<dbReference type="PANTHER" id="PTHR22930">
    <property type="match status" value="1"/>
</dbReference>
<evidence type="ECO:0000256" key="7">
    <source>
        <dbReference type="ARBA" id="ARBA00023242"/>
    </source>
</evidence>
<dbReference type="EMBL" id="JAINUF010000020">
    <property type="protein sequence ID" value="KAJ8335832.1"/>
    <property type="molecule type" value="Genomic_DNA"/>
</dbReference>
<evidence type="ECO:0000259" key="8">
    <source>
        <dbReference type="Pfam" id="PF13359"/>
    </source>
</evidence>
<comment type="subcellular location">
    <subcellularLocation>
        <location evidence="2">Nucleus</location>
    </subcellularLocation>
</comment>
<evidence type="ECO:0000313" key="10">
    <source>
        <dbReference type="Proteomes" id="UP001152622"/>
    </source>
</evidence>
<keyword evidence="6" id="KW-0378">Hydrolase</keyword>
<dbReference type="GO" id="GO:0046872">
    <property type="term" value="F:metal ion binding"/>
    <property type="evidence" value="ECO:0007669"/>
    <property type="project" value="UniProtKB-KW"/>
</dbReference>
<gene>
    <name evidence="9" type="ORF">SKAU_G00391740</name>
</gene>
<proteinExistence type="inferred from homology"/>
<dbReference type="Pfam" id="PF13359">
    <property type="entry name" value="DDE_Tnp_4"/>
    <property type="match status" value="1"/>
</dbReference>
<comment type="caution">
    <text evidence="9">The sequence shown here is derived from an EMBL/GenBank/DDBJ whole genome shotgun (WGS) entry which is preliminary data.</text>
</comment>
<dbReference type="InterPro" id="IPR027806">
    <property type="entry name" value="HARBI1_dom"/>
</dbReference>
<comment type="similarity">
    <text evidence="3">Belongs to the HARBI1 family.</text>
</comment>
<name>A0A9Q1EBQ6_SYNKA</name>
<dbReference type="Proteomes" id="UP001152622">
    <property type="component" value="Chromosome 20"/>
</dbReference>
<organism evidence="9 10">
    <name type="scientific">Synaphobranchus kaupii</name>
    <name type="common">Kaup's arrowtooth eel</name>
    <dbReference type="NCBI Taxonomy" id="118154"/>
    <lineage>
        <taxon>Eukaryota</taxon>
        <taxon>Metazoa</taxon>
        <taxon>Chordata</taxon>
        <taxon>Craniata</taxon>
        <taxon>Vertebrata</taxon>
        <taxon>Euteleostomi</taxon>
        <taxon>Actinopterygii</taxon>
        <taxon>Neopterygii</taxon>
        <taxon>Teleostei</taxon>
        <taxon>Anguilliformes</taxon>
        <taxon>Synaphobranchidae</taxon>
        <taxon>Synaphobranchus</taxon>
    </lineage>
</organism>
<dbReference type="GO" id="GO:0016787">
    <property type="term" value="F:hydrolase activity"/>
    <property type="evidence" value="ECO:0007669"/>
    <property type="project" value="UniProtKB-KW"/>
</dbReference>
<dbReference type="PANTHER" id="PTHR22930:SF85">
    <property type="entry name" value="GH03217P-RELATED"/>
    <property type="match status" value="1"/>
</dbReference>
<evidence type="ECO:0000256" key="2">
    <source>
        <dbReference type="ARBA" id="ARBA00004123"/>
    </source>
</evidence>
<dbReference type="GO" id="GO:0004518">
    <property type="term" value="F:nuclease activity"/>
    <property type="evidence" value="ECO:0007669"/>
    <property type="project" value="UniProtKB-KW"/>
</dbReference>
<keyword evidence="10" id="KW-1185">Reference proteome</keyword>
<dbReference type="InterPro" id="IPR045249">
    <property type="entry name" value="HARBI1-like"/>
</dbReference>